<dbReference type="PANTHER" id="PTHR30055">
    <property type="entry name" value="HTH-TYPE TRANSCRIPTIONAL REGULATOR RUTR"/>
    <property type="match status" value="1"/>
</dbReference>
<comment type="caution">
    <text evidence="6">The sequence shown here is derived from an EMBL/GenBank/DDBJ whole genome shotgun (WGS) entry which is preliminary data.</text>
</comment>
<dbReference type="Pfam" id="PF00440">
    <property type="entry name" value="TetR_N"/>
    <property type="match status" value="1"/>
</dbReference>
<dbReference type="AlphaFoldDB" id="A0A7W8F4G3"/>
<dbReference type="InterPro" id="IPR009057">
    <property type="entry name" value="Homeodomain-like_sf"/>
</dbReference>
<dbReference type="InterPro" id="IPR001647">
    <property type="entry name" value="HTH_TetR"/>
</dbReference>
<dbReference type="Proteomes" id="UP000528608">
    <property type="component" value="Unassembled WGS sequence"/>
</dbReference>
<evidence type="ECO:0000256" key="3">
    <source>
        <dbReference type="ARBA" id="ARBA00023163"/>
    </source>
</evidence>
<dbReference type="EMBL" id="JACHJF010000011">
    <property type="protein sequence ID" value="MBB5120301.1"/>
    <property type="molecule type" value="Genomic_DNA"/>
</dbReference>
<keyword evidence="3" id="KW-0804">Transcription</keyword>
<sequence>MRADAARNMEAVMTTGARLLAADPAVSITAIAAEAGVDRRTVYRNFASREELLAAIHEARLTAIERATEEARLREAPVAVALHRYVEGIIGVNRRWPVDLSLMLANEPVRERREHSVRELTDFLRRATDEGLLRSGLPDEWVLAVLPQLMNIASRRLTGLSPARAADTVVDTLLNGLGAGAAGATPRTAAPAAPH</sequence>
<keyword evidence="1" id="KW-0805">Transcription regulation</keyword>
<dbReference type="PROSITE" id="PS50977">
    <property type="entry name" value="HTH_TETR_2"/>
    <property type="match status" value="1"/>
</dbReference>
<accession>A0A7W8F4G3</accession>
<evidence type="ECO:0000256" key="1">
    <source>
        <dbReference type="ARBA" id="ARBA00023015"/>
    </source>
</evidence>
<evidence type="ECO:0000313" key="6">
    <source>
        <dbReference type="EMBL" id="MBB5120301.1"/>
    </source>
</evidence>
<feature type="DNA-binding region" description="H-T-H motif" evidence="4">
    <location>
        <begin position="27"/>
        <end position="46"/>
    </location>
</feature>
<organism evidence="6 7">
    <name type="scientific">Streptomyces eurocidicus</name>
    <name type="common">Streptoverticillium eurocidicus</name>
    <dbReference type="NCBI Taxonomy" id="66423"/>
    <lineage>
        <taxon>Bacteria</taxon>
        <taxon>Bacillati</taxon>
        <taxon>Actinomycetota</taxon>
        <taxon>Actinomycetes</taxon>
        <taxon>Kitasatosporales</taxon>
        <taxon>Streptomycetaceae</taxon>
        <taxon>Streptomyces</taxon>
    </lineage>
</organism>
<evidence type="ECO:0000256" key="2">
    <source>
        <dbReference type="ARBA" id="ARBA00023125"/>
    </source>
</evidence>
<evidence type="ECO:0000259" key="5">
    <source>
        <dbReference type="PROSITE" id="PS50977"/>
    </source>
</evidence>
<dbReference type="RefSeq" id="WP_184743540.1">
    <property type="nucleotide sequence ID" value="NZ_JACHJF010000011.1"/>
</dbReference>
<dbReference type="InterPro" id="IPR036271">
    <property type="entry name" value="Tet_transcr_reg_TetR-rel_C_sf"/>
</dbReference>
<protein>
    <submittedName>
        <fullName evidence="6">AcrR family transcriptional regulator</fullName>
    </submittedName>
</protein>
<dbReference type="SUPFAM" id="SSF48498">
    <property type="entry name" value="Tetracyclin repressor-like, C-terminal domain"/>
    <property type="match status" value="1"/>
</dbReference>
<dbReference type="GO" id="GO:0003700">
    <property type="term" value="F:DNA-binding transcription factor activity"/>
    <property type="evidence" value="ECO:0007669"/>
    <property type="project" value="TreeGrafter"/>
</dbReference>
<feature type="domain" description="HTH tetR-type" evidence="5">
    <location>
        <begin position="6"/>
        <end position="64"/>
    </location>
</feature>
<name>A0A7W8F4G3_STREU</name>
<proteinExistence type="predicted"/>
<dbReference type="GO" id="GO:0000976">
    <property type="term" value="F:transcription cis-regulatory region binding"/>
    <property type="evidence" value="ECO:0007669"/>
    <property type="project" value="TreeGrafter"/>
</dbReference>
<dbReference type="PANTHER" id="PTHR30055:SF234">
    <property type="entry name" value="HTH-TYPE TRANSCRIPTIONAL REGULATOR BETI"/>
    <property type="match status" value="1"/>
</dbReference>
<reference evidence="6 7" key="1">
    <citation type="submission" date="2020-08" db="EMBL/GenBank/DDBJ databases">
        <title>Genomic Encyclopedia of Type Strains, Phase III (KMG-III): the genomes of soil and plant-associated and newly described type strains.</title>
        <authorList>
            <person name="Whitman W."/>
        </authorList>
    </citation>
    <scope>NUCLEOTIDE SEQUENCE [LARGE SCALE GENOMIC DNA]</scope>
    <source>
        <strain evidence="6 7">CECT 3259</strain>
    </source>
</reference>
<evidence type="ECO:0000313" key="7">
    <source>
        <dbReference type="Proteomes" id="UP000528608"/>
    </source>
</evidence>
<gene>
    <name evidence="6" type="ORF">FHS36_003743</name>
</gene>
<dbReference type="Gene3D" id="1.10.357.10">
    <property type="entry name" value="Tetracycline Repressor, domain 2"/>
    <property type="match status" value="1"/>
</dbReference>
<dbReference type="SUPFAM" id="SSF46689">
    <property type="entry name" value="Homeodomain-like"/>
    <property type="match status" value="1"/>
</dbReference>
<keyword evidence="2 4" id="KW-0238">DNA-binding</keyword>
<evidence type="ECO:0000256" key="4">
    <source>
        <dbReference type="PROSITE-ProRule" id="PRU00335"/>
    </source>
</evidence>
<dbReference type="InterPro" id="IPR050109">
    <property type="entry name" value="HTH-type_TetR-like_transc_reg"/>
</dbReference>